<protein>
    <submittedName>
        <fullName evidence="7">CvpA family protein</fullName>
    </submittedName>
</protein>
<gene>
    <name evidence="7" type="ORF">EJB19_02555</name>
</gene>
<evidence type="ECO:0000256" key="4">
    <source>
        <dbReference type="ARBA" id="ARBA00023136"/>
    </source>
</evidence>
<comment type="subcellular location">
    <subcellularLocation>
        <location evidence="1">Membrane</location>
        <topology evidence="1">Multi-pass membrane protein</topology>
    </subcellularLocation>
</comment>
<dbReference type="PANTHER" id="PTHR37306">
    <property type="entry name" value="COLICIN V PRODUCTION PROTEIN"/>
    <property type="match status" value="1"/>
</dbReference>
<feature type="transmembrane region" description="Helical" evidence="6">
    <location>
        <begin position="63"/>
        <end position="83"/>
    </location>
</feature>
<dbReference type="Pfam" id="PF02674">
    <property type="entry name" value="Colicin_V"/>
    <property type="match status" value="1"/>
</dbReference>
<dbReference type="InterPro" id="IPR003825">
    <property type="entry name" value="Colicin-V_CvpA"/>
</dbReference>
<dbReference type="GO" id="GO:0009403">
    <property type="term" value="P:toxin biosynthetic process"/>
    <property type="evidence" value="ECO:0007669"/>
    <property type="project" value="InterPro"/>
</dbReference>
<sequence>MGFIDFIIGTLLVFGFYKGFKNGLFVELASLVAFFIGIFIAIKFSYFVSGILEENILWSSKTIQVLAFVITLVLVVLGIHLIAKLLSSIASFAFLGWANTLVGGLFATLKSALLIGVVLNLFQKVNVNDMIVSKETQENSLFFNPCMKTSEILLPVLGDWFADLKEKSDKWDEKTDDVKKQEGQEGIH</sequence>
<dbReference type="GO" id="GO:0016020">
    <property type="term" value="C:membrane"/>
    <property type="evidence" value="ECO:0007669"/>
    <property type="project" value="UniProtKB-SubCell"/>
</dbReference>
<proteinExistence type="predicted"/>
<feature type="region of interest" description="Disordered" evidence="5">
    <location>
        <begin position="169"/>
        <end position="188"/>
    </location>
</feature>
<evidence type="ECO:0000256" key="2">
    <source>
        <dbReference type="ARBA" id="ARBA00022692"/>
    </source>
</evidence>
<evidence type="ECO:0000256" key="6">
    <source>
        <dbReference type="SAM" id="Phobius"/>
    </source>
</evidence>
<evidence type="ECO:0000256" key="3">
    <source>
        <dbReference type="ARBA" id="ARBA00022989"/>
    </source>
</evidence>
<evidence type="ECO:0000256" key="5">
    <source>
        <dbReference type="SAM" id="MobiDB-lite"/>
    </source>
</evidence>
<dbReference type="PANTHER" id="PTHR37306:SF1">
    <property type="entry name" value="COLICIN V PRODUCTION PROTEIN"/>
    <property type="match status" value="1"/>
</dbReference>
<keyword evidence="2 6" id="KW-0812">Transmembrane</keyword>
<evidence type="ECO:0000313" key="7">
    <source>
        <dbReference type="EMBL" id="RVU89034.1"/>
    </source>
</evidence>
<reference evidence="7" key="1">
    <citation type="submission" date="2018-12" db="EMBL/GenBank/DDBJ databases">
        <title>Draft genome sequence of Flaovobacterium columnare BGFS27 isolated from channel catfish in Alabama.</title>
        <authorList>
            <person name="Cai W."/>
            <person name="Arias C."/>
        </authorList>
    </citation>
    <scope>NUCLEOTIDE SEQUENCE [LARGE SCALE GENOMIC DNA]</scope>
    <source>
        <strain evidence="7">BGFS27</strain>
    </source>
</reference>
<comment type="caution">
    <text evidence="7">The sequence shown here is derived from an EMBL/GenBank/DDBJ whole genome shotgun (WGS) entry which is preliminary data.</text>
</comment>
<name>A0AA94JRH4_9FLAO</name>
<keyword evidence="3 6" id="KW-1133">Transmembrane helix</keyword>
<evidence type="ECO:0000256" key="1">
    <source>
        <dbReference type="ARBA" id="ARBA00004141"/>
    </source>
</evidence>
<dbReference type="AlphaFoldDB" id="A0AA94JRH4"/>
<accession>A0AA94JRH4</accession>
<dbReference type="EMBL" id="RWGX01000003">
    <property type="protein sequence ID" value="RVU89034.1"/>
    <property type="molecule type" value="Genomic_DNA"/>
</dbReference>
<feature type="transmembrane region" description="Helical" evidence="6">
    <location>
        <begin position="24"/>
        <end position="42"/>
    </location>
</feature>
<dbReference type="RefSeq" id="WP_127821748.1">
    <property type="nucleotide sequence ID" value="NZ_RWGX02000014.1"/>
</dbReference>
<keyword evidence="4 6" id="KW-0472">Membrane</keyword>
<feature type="transmembrane region" description="Helical" evidence="6">
    <location>
        <begin position="89"/>
        <end position="122"/>
    </location>
</feature>
<organism evidence="7">
    <name type="scientific">Flavobacterium columnare</name>
    <dbReference type="NCBI Taxonomy" id="996"/>
    <lineage>
        <taxon>Bacteria</taxon>
        <taxon>Pseudomonadati</taxon>
        <taxon>Bacteroidota</taxon>
        <taxon>Flavobacteriia</taxon>
        <taxon>Flavobacteriales</taxon>
        <taxon>Flavobacteriaceae</taxon>
        <taxon>Flavobacterium</taxon>
    </lineage>
</organism>